<keyword evidence="1" id="KW-0812">Transmembrane</keyword>
<evidence type="ECO:0000259" key="2">
    <source>
        <dbReference type="Pfam" id="PF01882"/>
    </source>
</evidence>
<name>A0A0H2MAT0_9PROT</name>
<dbReference type="Proteomes" id="UP000035444">
    <property type="component" value="Unassembled WGS sequence"/>
</dbReference>
<dbReference type="PANTHER" id="PTHR33608:SF3">
    <property type="entry name" value="SLR2013 PROTEIN"/>
    <property type="match status" value="1"/>
</dbReference>
<dbReference type="InterPro" id="IPR036465">
    <property type="entry name" value="vWFA_dom_sf"/>
</dbReference>
<evidence type="ECO:0000313" key="4">
    <source>
        <dbReference type="Proteomes" id="UP000035444"/>
    </source>
</evidence>
<organism evidence="3 4">
    <name type="scientific">Kiloniella spongiae</name>
    <dbReference type="NCBI Taxonomy" id="1489064"/>
    <lineage>
        <taxon>Bacteria</taxon>
        <taxon>Pseudomonadati</taxon>
        <taxon>Pseudomonadota</taxon>
        <taxon>Alphaproteobacteria</taxon>
        <taxon>Rhodospirillales</taxon>
        <taxon>Kiloniellaceae</taxon>
        <taxon>Kiloniella</taxon>
    </lineage>
</organism>
<dbReference type="InterPro" id="IPR002881">
    <property type="entry name" value="DUF58"/>
</dbReference>
<sequence length="439" mass="49846">MMRPTLRSALLISLGIPLSLILIIWDEGLWLFGVVYLFLALLLIGFDALNSLGASRIALSQNIPQLLYAGHEDYAYFSLTISSRLRAYGVTALLDVESEYLNKAAPVIIDRLDQREVGELAFPLVVKRRGKAKITNLWLKWYSPWGLVVRQTKWDLDHEVSIVPNVHAVKTAALQIDSRDAFHGTKVQQQRGDGTEFDALREYQPGYDLRSIDWKHSARHRKLVCKEFQVERNHNVILAFDTGHLMTRPIDGLPQLDHMINAGLLLGFMALRGGDKVGLYGFDAKVRRLAKPLGGHQAFSHLQSNCAELDYQHNETNFTLGLSHLSGKLQRRSLIVLYTDFVDTVTAELMIENITRMAKRHLIIFVTLEDRELSEVAERKPHSVNDIAKSVVADDFLRDRRVVFERLRRLGVHCIQAQAASLSADLVERYLAIKHQELI</sequence>
<feature type="domain" description="DUF58" evidence="2">
    <location>
        <begin position="200"/>
        <end position="376"/>
    </location>
</feature>
<dbReference type="AlphaFoldDB" id="A0A0H2MAT0"/>
<dbReference type="Pfam" id="PF01882">
    <property type="entry name" value="DUF58"/>
    <property type="match status" value="1"/>
</dbReference>
<dbReference type="SUPFAM" id="SSF53300">
    <property type="entry name" value="vWA-like"/>
    <property type="match status" value="1"/>
</dbReference>
<keyword evidence="1" id="KW-0472">Membrane</keyword>
<accession>A0A0H2MAT0</accession>
<dbReference type="PANTHER" id="PTHR33608">
    <property type="entry name" value="BLL2464 PROTEIN"/>
    <property type="match status" value="1"/>
</dbReference>
<reference evidence="3 4" key="1">
    <citation type="submission" date="2015-03" db="EMBL/GenBank/DDBJ databases">
        <title>Genome Sequence of Kiloniella spongiae MEBiC09566, isolated from a marine sponge.</title>
        <authorList>
            <person name="Shao Z."/>
            <person name="Wang L."/>
            <person name="Li X."/>
        </authorList>
    </citation>
    <scope>NUCLEOTIDE SEQUENCE [LARGE SCALE GENOMIC DNA]</scope>
    <source>
        <strain evidence="3 4">MEBiC09566</strain>
    </source>
</reference>
<evidence type="ECO:0000313" key="3">
    <source>
        <dbReference type="EMBL" id="KLN59634.1"/>
    </source>
</evidence>
<protein>
    <recommendedName>
        <fullName evidence="2">DUF58 domain-containing protein</fullName>
    </recommendedName>
</protein>
<gene>
    <name evidence="3" type="ORF">WH96_16435</name>
</gene>
<evidence type="ECO:0000256" key="1">
    <source>
        <dbReference type="SAM" id="Phobius"/>
    </source>
</evidence>
<dbReference type="EMBL" id="LAQL01000012">
    <property type="protein sequence ID" value="KLN59634.1"/>
    <property type="molecule type" value="Genomic_DNA"/>
</dbReference>
<proteinExistence type="predicted"/>
<keyword evidence="1" id="KW-1133">Transmembrane helix</keyword>
<feature type="transmembrane region" description="Helical" evidence="1">
    <location>
        <begin position="31"/>
        <end position="49"/>
    </location>
</feature>
<dbReference type="STRING" id="1489064.WH96_16435"/>
<feature type="transmembrane region" description="Helical" evidence="1">
    <location>
        <begin position="7"/>
        <end position="25"/>
    </location>
</feature>
<keyword evidence="4" id="KW-1185">Reference proteome</keyword>
<comment type="caution">
    <text evidence="3">The sequence shown here is derived from an EMBL/GenBank/DDBJ whole genome shotgun (WGS) entry which is preliminary data.</text>
</comment>